<keyword evidence="2" id="KW-1133">Transmembrane helix</keyword>
<sequence length="504" mass="52997">MVPSVPMVALPSPAPPLQPPRSMVPSLRFLPRWWDIAQVLLGVVTSLAVIAWLAVIASRGGRPVPAAPLAAAAPRCPAGLPRRGCPPAGLLLLGLHEHCKAADSLLYDFHRAYLFTSTMGDRRPPGPGGMHMGFSVTTSFGVRRLSGGGQRGQGAGGEARAEAPGDGRAGASQPARAIEEASPPTPTSSPPAPTEAPAPISAPVQPERDEVRDIWDNLFEPDDNAAGQARARHTHVHHHFYDHFHHHHHQDEQSQNADAERLVTERPVVGHGHAHGHGHSHHIGPDGIPYAVFDAHSHSHLPQDPHGGPPTGAQRPQRRGTRAPDTTTTMVCYLFITLLVASGILAIGEVIRDWWTNLAVKAAQAAPLDEGAAPAGAGAALGAALGAGAAASAAALGAARRGQQQLSRRCSLVDLTVSRHERRESLAHAQGQAAVGPLIGKANSTNSVFLEGLGRRRYPDAAPSPQRRPPVAALQHQAAMGGLGQGRQGRQGAHLEVWESVEDP</sequence>
<dbReference type="Proteomes" id="UP000504606">
    <property type="component" value="Unplaced"/>
</dbReference>
<feature type="region of interest" description="Disordered" evidence="1">
    <location>
        <begin position="142"/>
        <end position="207"/>
    </location>
</feature>
<keyword evidence="2" id="KW-0812">Transmembrane</keyword>
<proteinExistence type="predicted"/>
<keyword evidence="3" id="KW-1185">Reference proteome</keyword>
<feature type="region of interest" description="Disordered" evidence="1">
    <location>
        <begin position="456"/>
        <end position="493"/>
    </location>
</feature>
<name>A0A9C6TWP6_FRAOC</name>
<dbReference type="KEGG" id="foc:113205375"/>
<evidence type="ECO:0000256" key="2">
    <source>
        <dbReference type="SAM" id="Phobius"/>
    </source>
</evidence>
<evidence type="ECO:0000313" key="4">
    <source>
        <dbReference type="RefSeq" id="XP_052121626.1"/>
    </source>
</evidence>
<dbReference type="GeneID" id="113205375"/>
<feature type="compositionally biased region" description="Basic residues" evidence="1">
    <location>
        <begin position="272"/>
        <end position="282"/>
    </location>
</feature>
<feature type="transmembrane region" description="Helical" evidence="2">
    <location>
        <begin position="328"/>
        <end position="348"/>
    </location>
</feature>
<gene>
    <name evidence="4" type="primary">LOC113205375</name>
</gene>
<accession>A0A9C6TWP6</accession>
<feature type="transmembrane region" description="Helical" evidence="2">
    <location>
        <begin position="377"/>
        <end position="399"/>
    </location>
</feature>
<feature type="compositionally biased region" description="Gly residues" evidence="1">
    <location>
        <begin position="146"/>
        <end position="157"/>
    </location>
</feature>
<protein>
    <submittedName>
        <fullName evidence="4">Uncharacterized protein LOC113205375</fullName>
    </submittedName>
</protein>
<keyword evidence="2" id="KW-0472">Membrane</keyword>
<feature type="region of interest" description="Disordered" evidence="1">
    <location>
        <begin position="271"/>
        <end position="324"/>
    </location>
</feature>
<dbReference type="RefSeq" id="XP_052121626.1">
    <property type="nucleotide sequence ID" value="XM_052265666.1"/>
</dbReference>
<dbReference type="AlphaFoldDB" id="A0A9C6TWP6"/>
<reference evidence="4" key="1">
    <citation type="submission" date="2025-08" db="UniProtKB">
        <authorList>
            <consortium name="RefSeq"/>
        </authorList>
    </citation>
    <scope>IDENTIFICATION</scope>
    <source>
        <tissue evidence="4">Whole organism</tissue>
    </source>
</reference>
<evidence type="ECO:0000313" key="3">
    <source>
        <dbReference type="Proteomes" id="UP000504606"/>
    </source>
</evidence>
<evidence type="ECO:0000256" key="1">
    <source>
        <dbReference type="SAM" id="MobiDB-lite"/>
    </source>
</evidence>
<organism evidence="3 4">
    <name type="scientific">Frankliniella occidentalis</name>
    <name type="common">Western flower thrips</name>
    <name type="synonym">Euthrips occidentalis</name>
    <dbReference type="NCBI Taxonomy" id="133901"/>
    <lineage>
        <taxon>Eukaryota</taxon>
        <taxon>Metazoa</taxon>
        <taxon>Ecdysozoa</taxon>
        <taxon>Arthropoda</taxon>
        <taxon>Hexapoda</taxon>
        <taxon>Insecta</taxon>
        <taxon>Pterygota</taxon>
        <taxon>Neoptera</taxon>
        <taxon>Paraneoptera</taxon>
        <taxon>Thysanoptera</taxon>
        <taxon>Terebrantia</taxon>
        <taxon>Thripoidea</taxon>
        <taxon>Thripidae</taxon>
        <taxon>Frankliniella</taxon>
    </lineage>
</organism>
<feature type="transmembrane region" description="Helical" evidence="2">
    <location>
        <begin position="36"/>
        <end position="57"/>
    </location>
</feature>
<feature type="compositionally biased region" description="Pro residues" evidence="1">
    <location>
        <begin position="183"/>
        <end position="196"/>
    </location>
</feature>